<evidence type="ECO:0000313" key="6">
    <source>
        <dbReference type="EMBL" id="KIK06127.1"/>
    </source>
</evidence>
<name>A0A0C9Y7D4_9AGAR</name>
<keyword evidence="4" id="KW-1133">Transmembrane helix</keyword>
<feature type="region of interest" description="Disordered" evidence="3">
    <location>
        <begin position="49"/>
        <end position="103"/>
    </location>
</feature>
<gene>
    <name evidence="6" type="ORF">K443DRAFT_674689</name>
</gene>
<dbReference type="InterPro" id="IPR036028">
    <property type="entry name" value="SH3-like_dom_sf"/>
</dbReference>
<evidence type="ECO:0000256" key="1">
    <source>
        <dbReference type="ARBA" id="ARBA00022443"/>
    </source>
</evidence>
<evidence type="ECO:0000256" key="2">
    <source>
        <dbReference type="PROSITE-ProRule" id="PRU00192"/>
    </source>
</evidence>
<dbReference type="Gene3D" id="2.30.30.40">
    <property type="entry name" value="SH3 Domains"/>
    <property type="match status" value="1"/>
</dbReference>
<dbReference type="CDD" id="cd11854">
    <property type="entry name" value="SH3_Fus1p"/>
    <property type="match status" value="1"/>
</dbReference>
<keyword evidence="4" id="KW-0472">Membrane</keyword>
<keyword evidence="7" id="KW-1185">Reference proteome</keyword>
<organism evidence="6 7">
    <name type="scientific">Laccaria amethystina LaAM-08-1</name>
    <dbReference type="NCBI Taxonomy" id="1095629"/>
    <lineage>
        <taxon>Eukaryota</taxon>
        <taxon>Fungi</taxon>
        <taxon>Dikarya</taxon>
        <taxon>Basidiomycota</taxon>
        <taxon>Agaricomycotina</taxon>
        <taxon>Agaricomycetes</taxon>
        <taxon>Agaricomycetidae</taxon>
        <taxon>Agaricales</taxon>
        <taxon>Agaricineae</taxon>
        <taxon>Hydnangiaceae</taxon>
        <taxon>Laccaria</taxon>
    </lineage>
</organism>
<sequence length="350" mass="37028">MHAKYQRRVPHLEQALLVKRTPADPSRFILTGPITITVIETASAHSLNLDTASTSSTKSTEASVTSTSTSSSTRPTSTTTFFVKVTKTPPPPPSQIPPSSTAVPSPSIIAQNAALNTPQPLSSGAIAGVVIACLFVLVAAVVFGMRRRFVYHRMRVRGMWTKSRAIGIPPTSPFEPQEYPGTIRPYPFPVPSSSAGNNRNNGQFLNVPSSPGTYFAGAQAASRHAARGPSMSSVLAPPASYGIGFGSQIPNTAPNSPFTSSDAALFPFGATVICTFITSLPDELSIRVGETIRVLAEYDDGWALSLNARGEQGMVPLQCLDRGVGGGRGFDGDADMNGMKRVSSLHALRR</sequence>
<evidence type="ECO:0000256" key="3">
    <source>
        <dbReference type="SAM" id="MobiDB-lite"/>
    </source>
</evidence>
<dbReference type="AlphaFoldDB" id="A0A0C9Y7D4"/>
<accession>A0A0C9Y7D4</accession>
<dbReference type="PROSITE" id="PS50002">
    <property type="entry name" value="SH3"/>
    <property type="match status" value="1"/>
</dbReference>
<dbReference type="HOGENOM" id="CLU_060996_0_0_1"/>
<keyword evidence="4" id="KW-0812">Transmembrane</keyword>
<dbReference type="STRING" id="1095629.A0A0C9Y7D4"/>
<dbReference type="Pfam" id="PF00018">
    <property type="entry name" value="SH3_1"/>
    <property type="match status" value="1"/>
</dbReference>
<dbReference type="SUPFAM" id="SSF50044">
    <property type="entry name" value="SH3-domain"/>
    <property type="match status" value="1"/>
</dbReference>
<evidence type="ECO:0000313" key="7">
    <source>
        <dbReference type="Proteomes" id="UP000054477"/>
    </source>
</evidence>
<reference evidence="7" key="2">
    <citation type="submission" date="2015-01" db="EMBL/GenBank/DDBJ databases">
        <title>Evolutionary Origins and Diversification of the Mycorrhizal Mutualists.</title>
        <authorList>
            <consortium name="DOE Joint Genome Institute"/>
            <consortium name="Mycorrhizal Genomics Consortium"/>
            <person name="Kohler A."/>
            <person name="Kuo A."/>
            <person name="Nagy L.G."/>
            <person name="Floudas D."/>
            <person name="Copeland A."/>
            <person name="Barry K.W."/>
            <person name="Cichocki N."/>
            <person name="Veneault-Fourrey C."/>
            <person name="LaButti K."/>
            <person name="Lindquist E.A."/>
            <person name="Lipzen A."/>
            <person name="Lundell T."/>
            <person name="Morin E."/>
            <person name="Murat C."/>
            <person name="Riley R."/>
            <person name="Ohm R."/>
            <person name="Sun H."/>
            <person name="Tunlid A."/>
            <person name="Henrissat B."/>
            <person name="Grigoriev I.V."/>
            <person name="Hibbett D.S."/>
            <person name="Martin F."/>
        </authorList>
    </citation>
    <scope>NUCLEOTIDE SEQUENCE [LARGE SCALE GENOMIC DNA]</scope>
    <source>
        <strain evidence="7">LaAM-08-1</strain>
    </source>
</reference>
<feature type="domain" description="SH3" evidence="5">
    <location>
        <begin position="265"/>
        <end position="325"/>
    </location>
</feature>
<dbReference type="EMBL" id="KN838555">
    <property type="protein sequence ID" value="KIK06127.1"/>
    <property type="molecule type" value="Genomic_DNA"/>
</dbReference>
<dbReference type="OrthoDB" id="5340910at2759"/>
<feature type="compositionally biased region" description="Low complexity" evidence="3">
    <location>
        <begin position="53"/>
        <end position="87"/>
    </location>
</feature>
<reference evidence="6 7" key="1">
    <citation type="submission" date="2014-04" db="EMBL/GenBank/DDBJ databases">
        <authorList>
            <consortium name="DOE Joint Genome Institute"/>
            <person name="Kuo A."/>
            <person name="Kohler A."/>
            <person name="Nagy L.G."/>
            <person name="Floudas D."/>
            <person name="Copeland A."/>
            <person name="Barry K.W."/>
            <person name="Cichocki N."/>
            <person name="Veneault-Fourrey C."/>
            <person name="LaButti K."/>
            <person name="Lindquist E.A."/>
            <person name="Lipzen A."/>
            <person name="Lundell T."/>
            <person name="Morin E."/>
            <person name="Murat C."/>
            <person name="Sun H."/>
            <person name="Tunlid A."/>
            <person name="Henrissat B."/>
            <person name="Grigoriev I.V."/>
            <person name="Hibbett D.S."/>
            <person name="Martin F."/>
            <person name="Nordberg H.P."/>
            <person name="Cantor M.N."/>
            <person name="Hua S.X."/>
        </authorList>
    </citation>
    <scope>NUCLEOTIDE SEQUENCE [LARGE SCALE GENOMIC DNA]</scope>
    <source>
        <strain evidence="6 7">LaAM-08-1</strain>
    </source>
</reference>
<feature type="transmembrane region" description="Helical" evidence="4">
    <location>
        <begin position="125"/>
        <end position="145"/>
    </location>
</feature>
<keyword evidence="1 2" id="KW-0728">SH3 domain</keyword>
<proteinExistence type="predicted"/>
<evidence type="ECO:0000259" key="5">
    <source>
        <dbReference type="PROSITE" id="PS50002"/>
    </source>
</evidence>
<dbReference type="InterPro" id="IPR035521">
    <property type="entry name" value="Fus1_SH3"/>
</dbReference>
<dbReference type="InterPro" id="IPR001452">
    <property type="entry name" value="SH3_domain"/>
</dbReference>
<protein>
    <recommendedName>
        <fullName evidence="5">SH3 domain-containing protein</fullName>
    </recommendedName>
</protein>
<dbReference type="Proteomes" id="UP000054477">
    <property type="component" value="Unassembled WGS sequence"/>
</dbReference>
<evidence type="ECO:0000256" key="4">
    <source>
        <dbReference type="SAM" id="Phobius"/>
    </source>
</evidence>